<keyword evidence="1" id="KW-0472">Membrane</keyword>
<dbReference type="Proteomes" id="UP000005466">
    <property type="component" value="Unassembled WGS sequence"/>
</dbReference>
<accession>F3CGH0</accession>
<dbReference type="EMBL" id="ADWY01002636">
    <property type="protein sequence ID" value="EGH18362.1"/>
    <property type="molecule type" value="Genomic_DNA"/>
</dbReference>
<organism evidence="2 3">
    <name type="scientific">Pseudomonas savastanoi pv. glycinea str. race 4</name>
    <dbReference type="NCBI Taxonomy" id="875330"/>
    <lineage>
        <taxon>Bacteria</taxon>
        <taxon>Pseudomonadati</taxon>
        <taxon>Pseudomonadota</taxon>
        <taxon>Gammaproteobacteria</taxon>
        <taxon>Pseudomonadales</taxon>
        <taxon>Pseudomonadaceae</taxon>
        <taxon>Pseudomonas</taxon>
    </lineage>
</organism>
<dbReference type="AlphaFoldDB" id="F3CGH0"/>
<protein>
    <submittedName>
        <fullName evidence="2">Uncharacterized protein</fullName>
    </submittedName>
</protein>
<evidence type="ECO:0000256" key="1">
    <source>
        <dbReference type="SAM" id="Phobius"/>
    </source>
</evidence>
<reference evidence="2 3" key="1">
    <citation type="journal article" date="2011" name="PLoS Pathog.">
        <title>Dynamic evolution of pathogenicity revealed by sequencing and comparative genomics of 19 Pseudomonas syringae isolates.</title>
        <authorList>
            <person name="Baltrus D.A."/>
            <person name="Nishimura M.T."/>
            <person name="Romanchuk A."/>
            <person name="Chang J.H."/>
            <person name="Mukhtar M.S."/>
            <person name="Cherkis K."/>
            <person name="Roach J."/>
            <person name="Grant S.R."/>
            <person name="Jones C.D."/>
            <person name="Dangl J.L."/>
        </authorList>
    </citation>
    <scope>NUCLEOTIDE SEQUENCE [LARGE SCALE GENOMIC DNA]</scope>
    <source>
        <strain evidence="3">race 4</strain>
    </source>
</reference>
<gene>
    <name evidence="2" type="ORF">Pgy4_35953</name>
</gene>
<evidence type="ECO:0000313" key="3">
    <source>
        <dbReference type="Proteomes" id="UP000005466"/>
    </source>
</evidence>
<sequence>AAGYPLGAGAGTAGVLLATSPGLVIAALAAITVLSRSVALEKRELKVAESR</sequence>
<dbReference type="HOGENOM" id="CLU_3092187_0_0_6"/>
<evidence type="ECO:0000313" key="2">
    <source>
        <dbReference type="EMBL" id="EGH18362.1"/>
    </source>
</evidence>
<keyword evidence="1" id="KW-1133">Transmembrane helix</keyword>
<keyword evidence="1" id="KW-0812">Transmembrane</keyword>
<feature type="transmembrane region" description="Helical" evidence="1">
    <location>
        <begin position="12"/>
        <end position="34"/>
    </location>
</feature>
<name>F3CGH0_PSESG</name>
<comment type="caution">
    <text evidence="2">The sequence shown here is derived from an EMBL/GenBank/DDBJ whole genome shotgun (WGS) entry which is preliminary data.</text>
</comment>
<feature type="non-terminal residue" evidence="2">
    <location>
        <position position="1"/>
    </location>
</feature>
<proteinExistence type="predicted"/>